<name>I4C901_DESTA</name>
<gene>
    <name evidence="1" type="ordered locus">Desti_3387</name>
</gene>
<dbReference type="HOGENOM" id="CLU_1259754_0_0_7"/>
<accession>I4C901</accession>
<dbReference type="EMBL" id="CP003360">
    <property type="protein sequence ID" value="AFM26042.1"/>
    <property type="molecule type" value="Genomic_DNA"/>
</dbReference>
<protein>
    <submittedName>
        <fullName evidence="1">Uncharacterized protein</fullName>
    </submittedName>
</protein>
<evidence type="ECO:0000313" key="2">
    <source>
        <dbReference type="Proteomes" id="UP000006055"/>
    </source>
</evidence>
<dbReference type="RefSeq" id="WP_014811176.1">
    <property type="nucleotide sequence ID" value="NC_018025.1"/>
</dbReference>
<organism evidence="1 2">
    <name type="scientific">Desulfomonile tiedjei (strain ATCC 49306 / DSM 6799 / DCB-1)</name>
    <dbReference type="NCBI Taxonomy" id="706587"/>
    <lineage>
        <taxon>Bacteria</taxon>
        <taxon>Pseudomonadati</taxon>
        <taxon>Thermodesulfobacteriota</taxon>
        <taxon>Desulfomonilia</taxon>
        <taxon>Desulfomonilales</taxon>
        <taxon>Desulfomonilaceae</taxon>
        <taxon>Desulfomonile</taxon>
    </lineage>
</organism>
<dbReference type="AlphaFoldDB" id="I4C901"/>
<sequence>MNDMKTETKQHESCEIEVLTFTCPHCGGHRIEEFVMMERNIGWIAVPGDPNYDWSEDDNRNVSIGRIGISSETGRNHYRCSRCGVPLLDKEGNAFWGFPLLLEWLRQKRDEEAMEQPRSKMFRFTCPNCGEHDLREIVTGMVEDCGVKGVFDDGEIAWGRYRTVDDDEEVQFQCDHCGYELDDDDDLISDGKALAKWLLGHCRDHADDAGEKDHHEREG</sequence>
<evidence type="ECO:0000313" key="1">
    <source>
        <dbReference type="EMBL" id="AFM26042.1"/>
    </source>
</evidence>
<dbReference type="Proteomes" id="UP000006055">
    <property type="component" value="Chromosome"/>
</dbReference>
<dbReference type="KEGG" id="dti:Desti_3387"/>
<dbReference type="OrthoDB" id="5007705at2"/>
<proteinExistence type="predicted"/>
<keyword evidence="2" id="KW-1185">Reference proteome</keyword>
<reference evidence="2" key="1">
    <citation type="submission" date="2012-06" db="EMBL/GenBank/DDBJ databases">
        <title>Complete sequence of chromosome of Desulfomonile tiedjei DSM 6799.</title>
        <authorList>
            <person name="Lucas S."/>
            <person name="Copeland A."/>
            <person name="Lapidus A."/>
            <person name="Glavina del Rio T."/>
            <person name="Dalin E."/>
            <person name="Tice H."/>
            <person name="Bruce D."/>
            <person name="Goodwin L."/>
            <person name="Pitluck S."/>
            <person name="Peters L."/>
            <person name="Ovchinnikova G."/>
            <person name="Zeytun A."/>
            <person name="Lu M."/>
            <person name="Kyrpides N."/>
            <person name="Mavromatis K."/>
            <person name="Ivanova N."/>
            <person name="Brettin T."/>
            <person name="Detter J.C."/>
            <person name="Han C."/>
            <person name="Larimer F."/>
            <person name="Land M."/>
            <person name="Hauser L."/>
            <person name="Markowitz V."/>
            <person name="Cheng J.-F."/>
            <person name="Hugenholtz P."/>
            <person name="Woyke T."/>
            <person name="Wu D."/>
            <person name="Spring S."/>
            <person name="Schroeder M."/>
            <person name="Brambilla E."/>
            <person name="Klenk H.-P."/>
            <person name="Eisen J.A."/>
        </authorList>
    </citation>
    <scope>NUCLEOTIDE SEQUENCE [LARGE SCALE GENOMIC DNA]</scope>
    <source>
        <strain evidence="2">ATCC 49306 / DSM 6799 / DCB-1</strain>
    </source>
</reference>
<dbReference type="STRING" id="706587.Desti_3387"/>